<dbReference type="Proteomes" id="UP001234989">
    <property type="component" value="Chromosome 6"/>
</dbReference>
<keyword evidence="2" id="KW-1185">Reference proteome</keyword>
<dbReference type="AlphaFoldDB" id="A0AAF0R5Q0"/>
<organism evidence="1 2">
    <name type="scientific">Solanum verrucosum</name>
    <dbReference type="NCBI Taxonomy" id="315347"/>
    <lineage>
        <taxon>Eukaryota</taxon>
        <taxon>Viridiplantae</taxon>
        <taxon>Streptophyta</taxon>
        <taxon>Embryophyta</taxon>
        <taxon>Tracheophyta</taxon>
        <taxon>Spermatophyta</taxon>
        <taxon>Magnoliopsida</taxon>
        <taxon>eudicotyledons</taxon>
        <taxon>Gunneridae</taxon>
        <taxon>Pentapetalae</taxon>
        <taxon>asterids</taxon>
        <taxon>lamiids</taxon>
        <taxon>Solanales</taxon>
        <taxon>Solanaceae</taxon>
        <taxon>Solanoideae</taxon>
        <taxon>Solaneae</taxon>
        <taxon>Solanum</taxon>
    </lineage>
</organism>
<proteinExistence type="predicted"/>
<protein>
    <submittedName>
        <fullName evidence="1">Uncharacterized protein</fullName>
    </submittedName>
</protein>
<accession>A0AAF0R5Q0</accession>
<gene>
    <name evidence="1" type="ORF">MTR67_027948</name>
</gene>
<evidence type="ECO:0000313" key="2">
    <source>
        <dbReference type="Proteomes" id="UP001234989"/>
    </source>
</evidence>
<name>A0AAF0R5Q0_SOLVR</name>
<dbReference type="EMBL" id="CP133617">
    <property type="protein sequence ID" value="WMV34563.1"/>
    <property type="molecule type" value="Genomic_DNA"/>
</dbReference>
<sequence>MQVQMHVQVLEGLQMLYQMV</sequence>
<evidence type="ECO:0000313" key="1">
    <source>
        <dbReference type="EMBL" id="WMV34563.1"/>
    </source>
</evidence>
<reference evidence="1" key="1">
    <citation type="submission" date="2023-08" db="EMBL/GenBank/DDBJ databases">
        <title>A de novo genome assembly of Solanum verrucosum Schlechtendal, a Mexican diploid species geographically isolated from the other diploid A-genome species in potato relatives.</title>
        <authorList>
            <person name="Hosaka K."/>
        </authorList>
    </citation>
    <scope>NUCLEOTIDE SEQUENCE</scope>
    <source>
        <tissue evidence="1">Young leaves</tissue>
    </source>
</reference>